<dbReference type="Gene3D" id="3.20.20.210">
    <property type="match status" value="1"/>
</dbReference>
<proteinExistence type="predicted"/>
<dbReference type="SUPFAM" id="SSF51726">
    <property type="entry name" value="UROD/MetE-like"/>
    <property type="match status" value="1"/>
</dbReference>
<organism evidence="1 2">
    <name type="scientific">Christensenella tenuis</name>
    <dbReference type="NCBI Taxonomy" id="2763033"/>
    <lineage>
        <taxon>Bacteria</taxon>
        <taxon>Bacillati</taxon>
        <taxon>Bacillota</taxon>
        <taxon>Clostridia</taxon>
        <taxon>Christensenellales</taxon>
        <taxon>Christensenellaceae</taxon>
        <taxon>Christensenella</taxon>
    </lineage>
</organism>
<dbReference type="InterPro" id="IPR038071">
    <property type="entry name" value="UROD/MetE-like_sf"/>
</dbReference>
<evidence type="ECO:0000313" key="2">
    <source>
        <dbReference type="Proteomes" id="UP000606889"/>
    </source>
</evidence>
<gene>
    <name evidence="1" type="ORF">H8S18_13475</name>
</gene>
<evidence type="ECO:0008006" key="3">
    <source>
        <dbReference type="Google" id="ProtNLM"/>
    </source>
</evidence>
<dbReference type="EMBL" id="JACOON010000007">
    <property type="protein sequence ID" value="MBC5649352.1"/>
    <property type="molecule type" value="Genomic_DNA"/>
</dbReference>
<sequence>MKPIIADKLARIDELFPPERVEASKARISDIWNGKKPKDRYPYVYYPISFNYYDDAHTAEQRLLVTLDELILRGQFEDDFIPAVFPGCKQSTIPSMFGAEELICGEDYCSEKIIFKPQDVYRMGEPRIEDGSVADYWIRMQEYLYEETEGRLGIHITDMQGPADVCGQLWGYDNLFVSAYTNPEEYGVIMTKATDAFLILWNRQKETLGESFIGTHLFGWSWAPEGNGAAVSADSIVMVSPEFFDEFYAPYLNRISKETGGIVLHSCGDFGHLLPNLYQLERIKGINAGQMTVEELLAAGLDSRLVVIAQSKVEQAETMFRLARDNGLRMDLTIVGAWPGDPYNPNSLEEWTQKDWERARRINDIMQKISEV</sequence>
<name>A0ABR7EHV1_9FIRM</name>
<keyword evidence="2" id="KW-1185">Reference proteome</keyword>
<protein>
    <recommendedName>
        <fullName evidence="3">Uroporphyrinogen decarboxylase (URO-D) domain-containing protein</fullName>
    </recommendedName>
</protein>
<reference evidence="1 2" key="1">
    <citation type="submission" date="2020-08" db="EMBL/GenBank/DDBJ databases">
        <title>Genome public.</title>
        <authorList>
            <person name="Liu C."/>
            <person name="Sun Q."/>
        </authorList>
    </citation>
    <scope>NUCLEOTIDE SEQUENCE [LARGE SCALE GENOMIC DNA]</scope>
    <source>
        <strain evidence="1 2">NSJ-35</strain>
    </source>
</reference>
<dbReference type="RefSeq" id="WP_186858790.1">
    <property type="nucleotide sequence ID" value="NZ_JACOON010000007.1"/>
</dbReference>
<evidence type="ECO:0000313" key="1">
    <source>
        <dbReference type="EMBL" id="MBC5649352.1"/>
    </source>
</evidence>
<accession>A0ABR7EHV1</accession>
<comment type="caution">
    <text evidence="1">The sequence shown here is derived from an EMBL/GenBank/DDBJ whole genome shotgun (WGS) entry which is preliminary data.</text>
</comment>
<dbReference type="Proteomes" id="UP000606889">
    <property type="component" value="Unassembled WGS sequence"/>
</dbReference>